<evidence type="ECO:0000313" key="4">
    <source>
        <dbReference type="Proteomes" id="UP000536624"/>
    </source>
</evidence>
<feature type="transmembrane region" description="Helical" evidence="2">
    <location>
        <begin position="352"/>
        <end position="372"/>
    </location>
</feature>
<keyword evidence="3" id="KW-0808">Transferase</keyword>
<accession>A0A7X6AUS4</accession>
<dbReference type="EMBL" id="JAALLH010000001">
    <property type="protein sequence ID" value="NIY63020.1"/>
    <property type="molecule type" value="Genomic_DNA"/>
</dbReference>
<evidence type="ECO:0000256" key="1">
    <source>
        <dbReference type="SAM" id="MobiDB-lite"/>
    </source>
</evidence>
<feature type="transmembrane region" description="Helical" evidence="2">
    <location>
        <begin position="260"/>
        <end position="281"/>
    </location>
</feature>
<feature type="transmembrane region" description="Helical" evidence="2">
    <location>
        <begin position="202"/>
        <end position="224"/>
    </location>
</feature>
<keyword evidence="2" id="KW-0812">Transmembrane</keyword>
<keyword evidence="2" id="KW-1133">Transmembrane helix</keyword>
<evidence type="ECO:0000313" key="3">
    <source>
        <dbReference type="EMBL" id="NIY63020.1"/>
    </source>
</evidence>
<name>A0A7X6AUS4_STRMQ</name>
<comment type="caution">
    <text evidence="3">The sequence shown here is derived from an EMBL/GenBank/DDBJ whole genome shotgun (WGS) entry which is preliminary data.</text>
</comment>
<feature type="region of interest" description="Disordered" evidence="1">
    <location>
        <begin position="69"/>
        <end position="147"/>
    </location>
</feature>
<sequence length="379" mass="40113">MCSRPPRSPTIVGIAVPTIVASSIDSSIASSTPSRAGRTLFGTVSGAVAPPDGGASDTDKSDHFLLEALGAGSRGSGPRKRRDPERAGAGVLKEAGSATEEHTEWRSPRFSIRTPTGKPPRLGTPRTRSAHSRPARPAGDAHGDIRTGLRTWLKSRADTGRGGARASASVAMRWAGVIDRATRAVGGPKGRPAAEPVRHRRWLVAAAVVALLLQMAVAMVTTAVEQTPTIDEPVYVGTAVDSPHHHRVRYNPEHPPLGKLIIATGVALIAVAVVRAVYALVDPRPRWAVTMLAVPRLRHAAPYVLVPAAVLLLAALDGARNLGVRYAVFVPMFLAVAVAVAAAAPMAVRRRWAYGATLALVLFVAVSSLRTYPYYLPYR</sequence>
<dbReference type="AlphaFoldDB" id="A0A7X6AUS4"/>
<dbReference type="GO" id="GO:0016740">
    <property type="term" value="F:transferase activity"/>
    <property type="evidence" value="ECO:0007669"/>
    <property type="project" value="UniProtKB-KW"/>
</dbReference>
<gene>
    <name evidence="3" type="ORF">SMALB_0946</name>
</gene>
<feature type="transmembrane region" description="Helical" evidence="2">
    <location>
        <begin position="301"/>
        <end position="320"/>
    </location>
</feature>
<protein>
    <submittedName>
        <fullName evidence="3">Glycosyl transferase family protein</fullName>
    </submittedName>
</protein>
<organism evidence="3 4">
    <name type="scientific">Streptomyces malaysiensis</name>
    <dbReference type="NCBI Taxonomy" id="92644"/>
    <lineage>
        <taxon>Bacteria</taxon>
        <taxon>Bacillati</taxon>
        <taxon>Actinomycetota</taxon>
        <taxon>Actinomycetes</taxon>
        <taxon>Kitasatosporales</taxon>
        <taxon>Streptomycetaceae</taxon>
        <taxon>Streptomyces</taxon>
        <taxon>Streptomyces violaceusniger group</taxon>
    </lineage>
</organism>
<feature type="transmembrane region" description="Helical" evidence="2">
    <location>
        <begin position="326"/>
        <end position="345"/>
    </location>
</feature>
<keyword evidence="2" id="KW-0472">Membrane</keyword>
<evidence type="ECO:0000256" key="2">
    <source>
        <dbReference type="SAM" id="Phobius"/>
    </source>
</evidence>
<reference evidence="3 4" key="1">
    <citation type="submission" date="2020-02" db="EMBL/GenBank/DDBJ databases">
        <title>Streptomyces malaysiensis DSM14702 (JHCC583434, PFL_A843) Genome sequencing and assembly.</title>
        <authorList>
            <person name="Samborskyy M."/>
        </authorList>
    </citation>
    <scope>NUCLEOTIDE SEQUENCE [LARGE SCALE GENOMIC DNA]</scope>
    <source>
        <strain evidence="3 4">DSM 14702</strain>
    </source>
</reference>
<dbReference type="Proteomes" id="UP000536624">
    <property type="component" value="Unassembled WGS sequence"/>
</dbReference>
<proteinExistence type="predicted"/>